<dbReference type="SUPFAM" id="SSF51735">
    <property type="entry name" value="NAD(P)-binding Rossmann-fold domains"/>
    <property type="match status" value="1"/>
</dbReference>
<dbReference type="Proteomes" id="UP000660729">
    <property type="component" value="Unassembled WGS sequence"/>
</dbReference>
<comment type="similarity">
    <text evidence="1 4">Belongs to the short-chain dehydrogenases/reductases (SDR) family.</text>
</comment>
<keyword evidence="2" id="KW-0521">NADP</keyword>
<dbReference type="Gene3D" id="3.40.50.720">
    <property type="entry name" value="NAD(P)-binding Rossmann-like Domain"/>
    <property type="match status" value="1"/>
</dbReference>
<organism evidence="5 6">
    <name type="scientific">Pseudocercospora fuligena</name>
    <dbReference type="NCBI Taxonomy" id="685502"/>
    <lineage>
        <taxon>Eukaryota</taxon>
        <taxon>Fungi</taxon>
        <taxon>Dikarya</taxon>
        <taxon>Ascomycota</taxon>
        <taxon>Pezizomycotina</taxon>
        <taxon>Dothideomycetes</taxon>
        <taxon>Dothideomycetidae</taxon>
        <taxon>Mycosphaerellales</taxon>
        <taxon>Mycosphaerellaceae</taxon>
        <taxon>Pseudocercospora</taxon>
    </lineage>
</organism>
<dbReference type="PRINTS" id="PR00080">
    <property type="entry name" value="SDRFAMILY"/>
</dbReference>
<evidence type="ECO:0000256" key="3">
    <source>
        <dbReference type="ARBA" id="ARBA00023002"/>
    </source>
</evidence>
<evidence type="ECO:0000256" key="1">
    <source>
        <dbReference type="ARBA" id="ARBA00006484"/>
    </source>
</evidence>
<comment type="caution">
    <text evidence="5">The sequence shown here is derived from an EMBL/GenBank/DDBJ whole genome shotgun (WGS) entry which is preliminary data.</text>
</comment>
<proteinExistence type="inferred from homology"/>
<reference evidence="5" key="1">
    <citation type="submission" date="2020-04" db="EMBL/GenBank/DDBJ databases">
        <title>Draft genome resource of the tomato pathogen Pseudocercospora fuligena.</title>
        <authorList>
            <person name="Zaccaron A."/>
        </authorList>
    </citation>
    <scope>NUCLEOTIDE SEQUENCE</scope>
    <source>
        <strain evidence="5">PF001</strain>
    </source>
</reference>
<dbReference type="GO" id="GO:0016616">
    <property type="term" value="F:oxidoreductase activity, acting on the CH-OH group of donors, NAD or NADP as acceptor"/>
    <property type="evidence" value="ECO:0007669"/>
    <property type="project" value="TreeGrafter"/>
</dbReference>
<sequence length="288" mass="31723">MSSPVAIVTGASSGIGLALTEYLLERQWNVVMADVNPPKEQLPNTLFIKTDISSWDQQSSLFSQAHAWQNRLDFVALNAGIDDRDDIFNTISQDPPKKPNLSTFDINLYGTYFGTKLAAHYLSLTSTSKTKPGGKIVITASAAGLYPLEVVPQYTASKHALIGLVRSLAPQSQPRNITINAVCPAMVHTNLPPSGLMENFSQEQITPMSTILRCFSELADLEKSVDGNWVQSGRNGDVVEGNLDRLIYHPAPERPQSSSYVNPKGMEAWAATYRERNIRWAKESQSKI</sequence>
<dbReference type="InterPro" id="IPR002347">
    <property type="entry name" value="SDR_fam"/>
</dbReference>
<dbReference type="PANTHER" id="PTHR44229:SF4">
    <property type="entry name" value="15-HYDROXYPROSTAGLANDIN DEHYDROGENASE [NAD(+)]"/>
    <property type="match status" value="1"/>
</dbReference>
<keyword evidence="3" id="KW-0560">Oxidoreductase</keyword>
<evidence type="ECO:0000256" key="4">
    <source>
        <dbReference type="RuleBase" id="RU000363"/>
    </source>
</evidence>
<dbReference type="Pfam" id="PF00106">
    <property type="entry name" value="adh_short"/>
    <property type="match status" value="1"/>
</dbReference>
<dbReference type="OrthoDB" id="5371740at2759"/>
<dbReference type="GO" id="GO:0005737">
    <property type="term" value="C:cytoplasm"/>
    <property type="evidence" value="ECO:0007669"/>
    <property type="project" value="TreeGrafter"/>
</dbReference>
<dbReference type="InterPro" id="IPR036291">
    <property type="entry name" value="NAD(P)-bd_dom_sf"/>
</dbReference>
<dbReference type="EMBL" id="JABCIY010000244">
    <property type="protein sequence ID" value="KAF7186925.1"/>
    <property type="molecule type" value="Genomic_DNA"/>
</dbReference>
<evidence type="ECO:0000313" key="6">
    <source>
        <dbReference type="Proteomes" id="UP000660729"/>
    </source>
</evidence>
<protein>
    <submittedName>
        <fullName evidence="5">Short-chain dehydrogenase/reductase ascJ</fullName>
    </submittedName>
</protein>
<gene>
    <name evidence="5" type="ORF">HII31_11719</name>
</gene>
<accession>A0A8H6VD62</accession>
<dbReference type="PRINTS" id="PR00081">
    <property type="entry name" value="GDHRDH"/>
</dbReference>
<evidence type="ECO:0000256" key="2">
    <source>
        <dbReference type="ARBA" id="ARBA00022857"/>
    </source>
</evidence>
<evidence type="ECO:0000313" key="5">
    <source>
        <dbReference type="EMBL" id="KAF7186925.1"/>
    </source>
</evidence>
<dbReference type="AlphaFoldDB" id="A0A8H6VD62"/>
<name>A0A8H6VD62_9PEZI</name>
<dbReference type="PANTHER" id="PTHR44229">
    <property type="entry name" value="15-HYDROXYPROSTAGLANDIN DEHYDROGENASE [NAD(+)]"/>
    <property type="match status" value="1"/>
</dbReference>
<dbReference type="PROSITE" id="PS00061">
    <property type="entry name" value="ADH_SHORT"/>
    <property type="match status" value="1"/>
</dbReference>
<dbReference type="InterPro" id="IPR020904">
    <property type="entry name" value="Sc_DH/Rdtase_CS"/>
</dbReference>
<keyword evidence="6" id="KW-1185">Reference proteome</keyword>